<evidence type="ECO:0000313" key="4">
    <source>
        <dbReference type="Proteomes" id="UP000756346"/>
    </source>
</evidence>
<protein>
    <recommendedName>
        <fullName evidence="2">SET domain-containing protein</fullName>
    </recommendedName>
</protein>
<evidence type="ECO:0000313" key="3">
    <source>
        <dbReference type="EMBL" id="KAH7021040.1"/>
    </source>
</evidence>
<sequence>MLLFPPPTSGFVIVDAPVSPSLRHLAIATAVLTTSSHPDCLHTQRKTLAAHRTSTAGTQPLSMGKQTRATSLPRHWPSHLPYLTQPSYAPGLSRSQRAALATRSSEASHSCPGSGSEAADIPVHLPRGPSANAVVVPISDPSHPACHQSGLFAARHLPPGSFILPYYGLVHSALPPHSLKHESSDYDLWLDRDASVAIDAALMGNEARFINDYRGVKAKPNAEFRECWDGRCREKCMAVFVLPSGKNANPKSKASAGIAKGEEILVSYGKGFWGKRSQEADEAFAVGEQ</sequence>
<feature type="region of interest" description="Disordered" evidence="1">
    <location>
        <begin position="87"/>
        <end position="123"/>
    </location>
</feature>
<proteinExistence type="predicted"/>
<dbReference type="Gene3D" id="2.170.270.10">
    <property type="entry name" value="SET domain"/>
    <property type="match status" value="1"/>
</dbReference>
<dbReference type="Proteomes" id="UP000756346">
    <property type="component" value="Unassembled WGS sequence"/>
</dbReference>
<dbReference type="AlphaFoldDB" id="A0A9P9BHZ1"/>
<accession>A0A9P9BHZ1</accession>
<evidence type="ECO:0000256" key="1">
    <source>
        <dbReference type="SAM" id="MobiDB-lite"/>
    </source>
</evidence>
<gene>
    <name evidence="3" type="ORF">B0I36DRAFT_333652</name>
</gene>
<feature type="compositionally biased region" description="Polar residues" evidence="1">
    <location>
        <begin position="102"/>
        <end position="113"/>
    </location>
</feature>
<organism evidence="3 4">
    <name type="scientific">Microdochium trichocladiopsis</name>
    <dbReference type="NCBI Taxonomy" id="1682393"/>
    <lineage>
        <taxon>Eukaryota</taxon>
        <taxon>Fungi</taxon>
        <taxon>Dikarya</taxon>
        <taxon>Ascomycota</taxon>
        <taxon>Pezizomycotina</taxon>
        <taxon>Sordariomycetes</taxon>
        <taxon>Xylariomycetidae</taxon>
        <taxon>Xylariales</taxon>
        <taxon>Microdochiaceae</taxon>
        <taxon>Microdochium</taxon>
    </lineage>
</organism>
<evidence type="ECO:0000259" key="2">
    <source>
        <dbReference type="Pfam" id="PF00856"/>
    </source>
</evidence>
<dbReference type="EMBL" id="JAGTJQ010000010">
    <property type="protein sequence ID" value="KAH7021040.1"/>
    <property type="molecule type" value="Genomic_DNA"/>
</dbReference>
<dbReference type="Pfam" id="PF00856">
    <property type="entry name" value="SET"/>
    <property type="match status" value="1"/>
</dbReference>
<comment type="caution">
    <text evidence="3">The sequence shown here is derived from an EMBL/GenBank/DDBJ whole genome shotgun (WGS) entry which is preliminary data.</text>
</comment>
<reference evidence="3" key="1">
    <citation type="journal article" date="2021" name="Nat. Commun.">
        <title>Genetic determinants of endophytism in the Arabidopsis root mycobiome.</title>
        <authorList>
            <person name="Mesny F."/>
            <person name="Miyauchi S."/>
            <person name="Thiergart T."/>
            <person name="Pickel B."/>
            <person name="Atanasova L."/>
            <person name="Karlsson M."/>
            <person name="Huettel B."/>
            <person name="Barry K.W."/>
            <person name="Haridas S."/>
            <person name="Chen C."/>
            <person name="Bauer D."/>
            <person name="Andreopoulos W."/>
            <person name="Pangilinan J."/>
            <person name="LaButti K."/>
            <person name="Riley R."/>
            <person name="Lipzen A."/>
            <person name="Clum A."/>
            <person name="Drula E."/>
            <person name="Henrissat B."/>
            <person name="Kohler A."/>
            <person name="Grigoriev I.V."/>
            <person name="Martin F.M."/>
            <person name="Hacquard S."/>
        </authorList>
    </citation>
    <scope>NUCLEOTIDE SEQUENCE</scope>
    <source>
        <strain evidence="3">MPI-CAGE-CH-0230</strain>
    </source>
</reference>
<dbReference type="InterPro" id="IPR046341">
    <property type="entry name" value="SET_dom_sf"/>
</dbReference>
<dbReference type="OrthoDB" id="5792673at2759"/>
<dbReference type="InterPro" id="IPR001214">
    <property type="entry name" value="SET_dom"/>
</dbReference>
<keyword evidence="4" id="KW-1185">Reference proteome</keyword>
<dbReference type="SUPFAM" id="SSF82199">
    <property type="entry name" value="SET domain"/>
    <property type="match status" value="1"/>
</dbReference>
<dbReference type="GeneID" id="70184796"/>
<name>A0A9P9BHZ1_9PEZI</name>
<dbReference type="RefSeq" id="XP_046007241.1">
    <property type="nucleotide sequence ID" value="XM_046155250.1"/>
</dbReference>
<feature type="domain" description="SET" evidence="2">
    <location>
        <begin position="150"/>
        <end position="269"/>
    </location>
</feature>